<keyword evidence="1" id="KW-0472">Membrane</keyword>
<reference evidence="2" key="1">
    <citation type="journal article" date="2021" name="Nat. Commun.">
        <title>Genetic determinants of endophytism in the Arabidopsis root mycobiome.</title>
        <authorList>
            <person name="Mesny F."/>
            <person name="Miyauchi S."/>
            <person name="Thiergart T."/>
            <person name="Pickel B."/>
            <person name="Atanasova L."/>
            <person name="Karlsson M."/>
            <person name="Huettel B."/>
            <person name="Barry K.W."/>
            <person name="Haridas S."/>
            <person name="Chen C."/>
            <person name="Bauer D."/>
            <person name="Andreopoulos W."/>
            <person name="Pangilinan J."/>
            <person name="LaButti K."/>
            <person name="Riley R."/>
            <person name="Lipzen A."/>
            <person name="Clum A."/>
            <person name="Drula E."/>
            <person name="Henrissat B."/>
            <person name="Kohler A."/>
            <person name="Grigoriev I.V."/>
            <person name="Martin F.M."/>
            <person name="Hacquard S."/>
        </authorList>
    </citation>
    <scope>NUCLEOTIDE SEQUENCE</scope>
    <source>
        <strain evidence="2">MPI-CAGE-AT-0016</strain>
    </source>
</reference>
<dbReference type="GO" id="GO:0016020">
    <property type="term" value="C:membrane"/>
    <property type="evidence" value="ECO:0007669"/>
    <property type="project" value="TreeGrafter"/>
</dbReference>
<proteinExistence type="predicted"/>
<keyword evidence="1" id="KW-0812">Transmembrane</keyword>
<dbReference type="InterPro" id="IPR038872">
    <property type="entry name" value="Put_GTT3"/>
</dbReference>
<dbReference type="Proteomes" id="UP000813385">
    <property type="component" value="Unassembled WGS sequence"/>
</dbReference>
<dbReference type="PANTHER" id="PTHR41807">
    <property type="entry name" value="GLUTATHIONE TRANSFERASE 3"/>
    <property type="match status" value="1"/>
</dbReference>
<comment type="caution">
    <text evidence="2">The sequence shown here is derived from an EMBL/GenBank/DDBJ whole genome shotgun (WGS) entry which is preliminary data.</text>
</comment>
<evidence type="ECO:0000313" key="3">
    <source>
        <dbReference type="Proteomes" id="UP000813385"/>
    </source>
</evidence>
<organism evidence="2 3">
    <name type="scientific">Plectosphaerella cucumerina</name>
    <dbReference type="NCBI Taxonomy" id="40658"/>
    <lineage>
        <taxon>Eukaryota</taxon>
        <taxon>Fungi</taxon>
        <taxon>Dikarya</taxon>
        <taxon>Ascomycota</taxon>
        <taxon>Pezizomycotina</taxon>
        <taxon>Sordariomycetes</taxon>
        <taxon>Hypocreomycetidae</taxon>
        <taxon>Glomerellales</taxon>
        <taxon>Plectosphaerellaceae</taxon>
        <taxon>Plectosphaerella</taxon>
    </lineage>
</organism>
<sequence>MSSTWLQRQRKSDLVELAELVGLQSYEGQRKSELEATLDDYLIENADKLVNEPKVAPYYNSRAKAAGSPTKRDAPKFEVKDGLKSVKRRATRNALEALGVDSEPEETTSSNALVARTPARNLSLASRISLPASPAEVAEVVDRHTIAVRERVNEIYQDSGITERTHAVRESLSTVTSIIFTVFAFELYSLRPEVLPGRFAFTVPANATIHTDAYPVYIPDMFLVLTSYFWSPVLTWVATSVLIPSLFGYFYNLSAASHATSRRTRSSQADYNIDPLVFSIVKALISFVVYGQGATFGGIINPASIQRINGAIYGEWKGIVTGAAITGLASLYDAVLRK</sequence>
<gene>
    <name evidence="2" type="ORF">B0T11DRAFT_20928</name>
</gene>
<dbReference type="PANTHER" id="PTHR41807:SF1">
    <property type="entry name" value="GLUTATHIONE TRANSFERASE 3"/>
    <property type="match status" value="1"/>
</dbReference>
<protein>
    <submittedName>
        <fullName evidence="2">Uncharacterized protein</fullName>
    </submittedName>
</protein>
<evidence type="ECO:0000256" key="1">
    <source>
        <dbReference type="SAM" id="Phobius"/>
    </source>
</evidence>
<dbReference type="OrthoDB" id="4034134at2759"/>
<evidence type="ECO:0000313" key="2">
    <source>
        <dbReference type="EMBL" id="KAH7376439.1"/>
    </source>
</evidence>
<accession>A0A8K0TTP4</accession>
<feature type="transmembrane region" description="Helical" evidence="1">
    <location>
        <begin position="229"/>
        <end position="253"/>
    </location>
</feature>
<keyword evidence="3" id="KW-1185">Reference proteome</keyword>
<dbReference type="EMBL" id="JAGPXD010000001">
    <property type="protein sequence ID" value="KAH7376439.1"/>
    <property type="molecule type" value="Genomic_DNA"/>
</dbReference>
<keyword evidence="1" id="KW-1133">Transmembrane helix</keyword>
<feature type="transmembrane region" description="Helical" evidence="1">
    <location>
        <begin position="172"/>
        <end position="190"/>
    </location>
</feature>
<name>A0A8K0TTP4_9PEZI</name>
<dbReference type="AlphaFoldDB" id="A0A8K0TTP4"/>